<sequence>MKNAFRIYCHLKDGVEFEGGLLQCSDISIQGTPSALKAIGEFLASCAERFESLNGSEIAHFHLSDEWRSWDTDFTDIVSASLPVSDK</sequence>
<reference evidence="2" key="1">
    <citation type="submission" date="2020-04" db="EMBL/GenBank/DDBJ databases">
        <title>Ralstonia solanacearum UW576, UW763, UW773, and UW774.</title>
        <authorList>
            <person name="Steidl O."/>
            <person name="Truchon A."/>
            <person name="Allen C."/>
        </authorList>
    </citation>
    <scope>NUCLEOTIDE SEQUENCE [LARGE SCALE GENOMIC DNA]</scope>
    <source>
        <strain evidence="2">UW774</strain>
    </source>
</reference>
<evidence type="ECO:0000313" key="1">
    <source>
        <dbReference type="EMBL" id="QOK97767.1"/>
    </source>
</evidence>
<dbReference type="AlphaFoldDB" id="A0AA92JUE4"/>
<accession>A0AA92JUE4</accession>
<organism evidence="1 2">
    <name type="scientific">Ralstonia solanacearum</name>
    <name type="common">Pseudomonas solanacearum</name>
    <dbReference type="NCBI Taxonomy" id="305"/>
    <lineage>
        <taxon>Bacteria</taxon>
        <taxon>Pseudomonadati</taxon>
        <taxon>Pseudomonadota</taxon>
        <taxon>Betaproteobacteria</taxon>
        <taxon>Burkholderiales</taxon>
        <taxon>Burkholderiaceae</taxon>
        <taxon>Ralstonia</taxon>
        <taxon>Ralstonia solanacearum species complex</taxon>
    </lineage>
</organism>
<gene>
    <name evidence="1" type="ORF">HF909_15925</name>
</gene>
<name>A0AA92JUE4_RALSL</name>
<dbReference type="EMBL" id="CP051169">
    <property type="protein sequence ID" value="QOK97767.1"/>
    <property type="molecule type" value="Genomic_DNA"/>
</dbReference>
<dbReference type="Pfam" id="PF15566">
    <property type="entry name" value="Imm32"/>
    <property type="match status" value="1"/>
</dbReference>
<dbReference type="InterPro" id="IPR029083">
    <property type="entry name" value="Imm32"/>
</dbReference>
<protein>
    <submittedName>
        <fullName evidence="1">Uncharacterized protein</fullName>
    </submittedName>
</protein>
<evidence type="ECO:0000313" key="2">
    <source>
        <dbReference type="Proteomes" id="UP000593970"/>
    </source>
</evidence>
<dbReference type="Proteomes" id="UP000593970">
    <property type="component" value="Chromosome"/>
</dbReference>
<proteinExistence type="predicted"/>